<evidence type="ECO:0000256" key="3">
    <source>
        <dbReference type="ARBA" id="ARBA00023235"/>
    </source>
</evidence>
<gene>
    <name evidence="5" type="primary">ECI2</name>
</gene>
<proteinExistence type="predicted"/>
<dbReference type="Gene3D" id="3.90.226.10">
    <property type="entry name" value="2-enoyl-CoA Hydratase, Chain A, domain 1"/>
    <property type="match status" value="2"/>
</dbReference>
<keyword evidence="6" id="KW-1185">Reference proteome</keyword>
<keyword evidence="2" id="KW-0576">Peroxisome</keyword>
<feature type="domain" description="ACB" evidence="4">
    <location>
        <begin position="60"/>
        <end position="145"/>
    </location>
</feature>
<evidence type="ECO:0000259" key="4">
    <source>
        <dbReference type="PROSITE" id="PS51228"/>
    </source>
</evidence>
<dbReference type="AlphaFoldDB" id="A0A7M4DX12"/>
<dbReference type="PANTHER" id="PTHR43684">
    <property type="match status" value="1"/>
</dbReference>
<dbReference type="GO" id="GO:0004165">
    <property type="term" value="F:delta(3)-delta(2)-enoyl-CoA isomerase activity"/>
    <property type="evidence" value="ECO:0007669"/>
    <property type="project" value="UniProtKB-ARBA"/>
</dbReference>
<dbReference type="InterPro" id="IPR000582">
    <property type="entry name" value="Acyl-CoA-binding_protein"/>
</dbReference>
<dbReference type="GeneTree" id="ENSGT00940000155105"/>
<dbReference type="InterPro" id="IPR035984">
    <property type="entry name" value="Acyl-CoA-binding_sf"/>
</dbReference>
<dbReference type="GO" id="GO:0005777">
    <property type="term" value="C:peroxisome"/>
    <property type="evidence" value="ECO:0007669"/>
    <property type="project" value="UniProtKB-SubCell"/>
</dbReference>
<dbReference type="InterPro" id="IPR051053">
    <property type="entry name" value="ECH/Chromodomain_protein"/>
</dbReference>
<sequence>MTHNLKTTFYTKSTLRLFFGGLANCCRRCYINTGLHDRTVQAVSFPFVQLHMTGATMSVSQEDFEKASAQLKLLKTDPGNEVKLKIYALFKQATEGPCSSAKPGMLDFVKKAKWDAWNSLGSLSKGDARQKYVELVSSLVSESSSQVKDTTAERKGGYETIELTTKDNITKIMLNRPEKKNAINEQMYKEIMQALEEAAKDDSVITVITGSGDYYCSGNDLAGFINIKPSEMEKMTKYGGSLLEDFVNHFIDFPKPLIAVVNGPAVGVSATILGLFDIVYATDRANEMLLFNKKLTAWEACARGLVTEVFPDQTFQKEVWRRLKTFASYPRNSLALSKQLIRNTEKEKLHAVNSQESKLLCERWQSDEFMNAIVSFFQKKAKL</sequence>
<dbReference type="GO" id="GO:0005739">
    <property type="term" value="C:mitochondrion"/>
    <property type="evidence" value="ECO:0007669"/>
    <property type="project" value="TreeGrafter"/>
</dbReference>
<dbReference type="SUPFAM" id="SSF47027">
    <property type="entry name" value="Acyl-CoA binding protein"/>
    <property type="match status" value="1"/>
</dbReference>
<keyword evidence="3" id="KW-0413">Isomerase</keyword>
<reference evidence="5" key="1">
    <citation type="submission" date="2025-08" db="UniProtKB">
        <authorList>
            <consortium name="Ensembl"/>
        </authorList>
    </citation>
    <scope>IDENTIFICATION</scope>
</reference>
<dbReference type="InterPro" id="IPR022408">
    <property type="entry name" value="Acyl-CoA-binding_prot_CS"/>
</dbReference>
<evidence type="ECO:0000313" key="6">
    <source>
        <dbReference type="Proteomes" id="UP000594220"/>
    </source>
</evidence>
<organism evidence="5 6">
    <name type="scientific">Crocodylus porosus</name>
    <name type="common">Saltwater crocodile</name>
    <name type="synonym">Estuarine crocodile</name>
    <dbReference type="NCBI Taxonomy" id="8502"/>
    <lineage>
        <taxon>Eukaryota</taxon>
        <taxon>Metazoa</taxon>
        <taxon>Chordata</taxon>
        <taxon>Craniata</taxon>
        <taxon>Vertebrata</taxon>
        <taxon>Euteleostomi</taxon>
        <taxon>Archelosauria</taxon>
        <taxon>Archosauria</taxon>
        <taxon>Crocodylia</taxon>
        <taxon>Longirostres</taxon>
        <taxon>Crocodylidae</taxon>
        <taxon>Crocodylus</taxon>
    </lineage>
</organism>
<dbReference type="PROSITE" id="PS00880">
    <property type="entry name" value="ACB_1"/>
    <property type="match status" value="1"/>
</dbReference>
<dbReference type="PANTHER" id="PTHR43684:SF1">
    <property type="entry name" value="ENOYL-COA DELTA ISOMERASE 2"/>
    <property type="match status" value="1"/>
</dbReference>
<dbReference type="Pfam" id="PF00378">
    <property type="entry name" value="ECH_1"/>
    <property type="match status" value="1"/>
</dbReference>
<dbReference type="InterPro" id="IPR014748">
    <property type="entry name" value="Enoyl-CoA_hydra_C"/>
</dbReference>
<dbReference type="InterPro" id="IPR001753">
    <property type="entry name" value="Enoyl-CoA_hydra/iso"/>
</dbReference>
<dbReference type="SUPFAM" id="SSF52096">
    <property type="entry name" value="ClpP/crotonase"/>
    <property type="match status" value="1"/>
</dbReference>
<dbReference type="Gene3D" id="1.10.12.10">
    <property type="entry name" value="Lyase 2-enoyl-coa Hydratase, Chain A, domain 2"/>
    <property type="match status" value="1"/>
</dbReference>
<dbReference type="GO" id="GO:0000062">
    <property type="term" value="F:fatty-acyl-CoA binding"/>
    <property type="evidence" value="ECO:0007669"/>
    <property type="project" value="InterPro"/>
</dbReference>
<dbReference type="CDD" id="cd06558">
    <property type="entry name" value="crotonase-like"/>
    <property type="match status" value="1"/>
</dbReference>
<dbReference type="InterPro" id="IPR029045">
    <property type="entry name" value="ClpP/crotonase-like_dom_sf"/>
</dbReference>
<dbReference type="Ensembl" id="ENSCPRT00005001317.1">
    <property type="protein sequence ID" value="ENSCPRP00005001126.1"/>
    <property type="gene ID" value="ENSCPRG00005000853.1"/>
</dbReference>
<evidence type="ECO:0000256" key="1">
    <source>
        <dbReference type="ARBA" id="ARBA00004275"/>
    </source>
</evidence>
<protein>
    <submittedName>
        <fullName evidence="5">Enoyl-CoA delta isomerase 2</fullName>
    </submittedName>
</protein>
<reference evidence="5" key="2">
    <citation type="submission" date="2025-09" db="UniProtKB">
        <authorList>
            <consortium name="Ensembl"/>
        </authorList>
    </citation>
    <scope>IDENTIFICATION</scope>
</reference>
<dbReference type="InterPro" id="IPR014352">
    <property type="entry name" value="FERM/acyl-CoA-bd_prot_sf"/>
</dbReference>
<evidence type="ECO:0000256" key="2">
    <source>
        <dbReference type="ARBA" id="ARBA00023140"/>
    </source>
</evidence>
<dbReference type="PRINTS" id="PR00689">
    <property type="entry name" value="ACOABINDINGP"/>
</dbReference>
<dbReference type="Gene3D" id="1.20.80.10">
    <property type="match status" value="1"/>
</dbReference>
<comment type="subcellular location">
    <subcellularLocation>
        <location evidence="1">Peroxisome</location>
    </subcellularLocation>
</comment>
<dbReference type="Proteomes" id="UP000594220">
    <property type="component" value="Unplaced"/>
</dbReference>
<dbReference type="Pfam" id="PF00887">
    <property type="entry name" value="ACBP"/>
    <property type="match status" value="1"/>
</dbReference>
<accession>A0A7M4DX12</accession>
<evidence type="ECO:0000313" key="5">
    <source>
        <dbReference type="Ensembl" id="ENSCPRP00005001126.1"/>
    </source>
</evidence>
<name>A0A7M4DX12_CROPO</name>
<dbReference type="PROSITE" id="PS51228">
    <property type="entry name" value="ACB_2"/>
    <property type="match status" value="1"/>
</dbReference>